<accession>A0A654M2W5</accession>
<dbReference type="Proteomes" id="UP000058925">
    <property type="component" value="Chromosome"/>
</dbReference>
<dbReference type="InterPro" id="IPR037401">
    <property type="entry name" value="SnoaL-like"/>
</dbReference>
<evidence type="ECO:0000259" key="1">
    <source>
        <dbReference type="Pfam" id="PF12680"/>
    </source>
</evidence>
<sequence>MTLICNCLLVDSWLFFSDKLKTNYYKKNLMSKKMTPRDVLNSVVEGITSGDLDSLMTLYEADACFAPQPGQLVNNSESIRQCLRNFIDLKGKLDLKVKRVLQASDLALVTTEWSCSGTGPDGNPVDMYSKSTDVLRQQSDGSWKFVIDNPWGTD</sequence>
<dbReference type="Pfam" id="PF12680">
    <property type="entry name" value="SnoaL_2"/>
    <property type="match status" value="1"/>
</dbReference>
<feature type="domain" description="SnoaL-like" evidence="1">
    <location>
        <begin position="44"/>
        <end position="143"/>
    </location>
</feature>
<dbReference type="EMBL" id="CP012850">
    <property type="protein sequence ID" value="ALI36901.1"/>
    <property type="molecule type" value="Genomic_DNA"/>
</dbReference>
<dbReference type="Gene3D" id="3.10.450.50">
    <property type="match status" value="1"/>
</dbReference>
<dbReference type="SUPFAM" id="SSF54427">
    <property type="entry name" value="NTF2-like"/>
    <property type="match status" value="1"/>
</dbReference>
<keyword evidence="3" id="KW-1185">Reference proteome</keyword>
<reference evidence="3" key="1">
    <citation type="submission" date="2015-10" db="EMBL/GenBank/DDBJ databases">
        <title>Niche specialization of a soil ammonia-oxidizing archaeon, Candidatus Nitrosocosmicus oleophilus.</title>
        <authorList>
            <person name="Jung M.-Y."/>
            <person name="Rhee S.-K."/>
        </authorList>
    </citation>
    <scope>NUCLEOTIDE SEQUENCE [LARGE SCALE GENOMIC DNA]</scope>
    <source>
        <strain evidence="3">MY3</strain>
    </source>
</reference>
<dbReference type="KEGG" id="taa:NMY3_02711"/>
<dbReference type="InterPro" id="IPR032710">
    <property type="entry name" value="NTF2-like_dom_sf"/>
</dbReference>
<dbReference type="AlphaFoldDB" id="A0A654M2W5"/>
<evidence type="ECO:0000313" key="2">
    <source>
        <dbReference type="EMBL" id="ALI36901.1"/>
    </source>
</evidence>
<evidence type="ECO:0000313" key="3">
    <source>
        <dbReference type="Proteomes" id="UP000058925"/>
    </source>
</evidence>
<name>A0A654M2W5_9ARCH</name>
<gene>
    <name evidence="2" type="ORF">NMY3_02711</name>
</gene>
<organism evidence="2 3">
    <name type="scientific">Candidatus Nitrosocosmicus oleophilus</name>
    <dbReference type="NCBI Taxonomy" id="1353260"/>
    <lineage>
        <taxon>Archaea</taxon>
        <taxon>Nitrososphaerota</taxon>
        <taxon>Nitrososphaeria</taxon>
        <taxon>Nitrososphaerales</taxon>
        <taxon>Nitrososphaeraceae</taxon>
        <taxon>Candidatus Nitrosocosmicus</taxon>
    </lineage>
</organism>
<proteinExistence type="predicted"/>
<protein>
    <submittedName>
        <fullName evidence="2">SnoaL-like domain protein</fullName>
    </submittedName>
</protein>